<gene>
    <name evidence="1" type="ORF">PTIM40_4</name>
</gene>
<dbReference type="Pfam" id="PF08855">
    <property type="entry name" value="DUF1825"/>
    <property type="match status" value="1"/>
</dbReference>
<dbReference type="RefSeq" id="YP_009188079.1">
    <property type="nucleotide sequence ID" value="NC_028663.1"/>
</dbReference>
<organism evidence="1 2">
    <name type="scientific">Cyanophage P-TIM40</name>
    <dbReference type="NCBI Taxonomy" id="1589733"/>
    <lineage>
        <taxon>Viruses</taxon>
        <taxon>Duplodnaviria</taxon>
        <taxon>Heunggongvirae</taxon>
        <taxon>Uroviricota</taxon>
        <taxon>Caudoviricetes</taxon>
        <taxon>Pantevenvirales</taxon>
        <taxon>Kyanoviridae</taxon>
        <taxon>Libanvirus</taxon>
        <taxon>Libanvirus ptim40</taxon>
    </lineage>
</organism>
<evidence type="ECO:0008006" key="3">
    <source>
        <dbReference type="Google" id="ProtNLM"/>
    </source>
</evidence>
<accession>A0A0C5AAP7</accession>
<proteinExistence type="predicted"/>
<dbReference type="GeneID" id="26516549"/>
<dbReference type="EMBL" id="KP211958">
    <property type="protein sequence ID" value="AJK27431.1"/>
    <property type="molecule type" value="Genomic_DNA"/>
</dbReference>
<dbReference type="OrthoDB" id="27371at10239"/>
<name>A0A0C5AAP7_9CAUD</name>
<protein>
    <recommendedName>
        <fullName evidence="3">DUF1825 domain-containing protein</fullName>
    </recommendedName>
</protein>
<sequence>MTEDFFHSDQVRESLEDIQTTYTELLKMSAGFAQYDIKKRVEHIDKTLDLIAKQKVFYARLALASHEEGADEAIDFIKDRVDTMSMKTTGGMDLMSVLQVMEDKLLGWKKELKNAES</sequence>
<evidence type="ECO:0000313" key="1">
    <source>
        <dbReference type="EMBL" id="AJK27431.1"/>
    </source>
</evidence>
<dbReference type="InterPro" id="IPR014954">
    <property type="entry name" value="DUF1825"/>
</dbReference>
<reference evidence="1 2" key="1">
    <citation type="submission" date="2014-11" db="EMBL/GenBank/DDBJ databases">
        <authorList>
            <person name="Fedida A."/>
            <person name="Lindell D."/>
        </authorList>
    </citation>
    <scope>NUCLEOTIDE SEQUENCE [LARGE SCALE GENOMIC DNA]</scope>
</reference>
<dbReference type="KEGG" id="vg:26516549"/>
<dbReference type="Proteomes" id="UP000032135">
    <property type="component" value="Segment"/>
</dbReference>
<keyword evidence="2" id="KW-1185">Reference proteome</keyword>
<evidence type="ECO:0000313" key="2">
    <source>
        <dbReference type="Proteomes" id="UP000032135"/>
    </source>
</evidence>